<dbReference type="EMBL" id="JASBNA010000018">
    <property type="protein sequence ID" value="KAK7685935.1"/>
    <property type="molecule type" value="Genomic_DNA"/>
</dbReference>
<evidence type="ECO:0000313" key="2">
    <source>
        <dbReference type="Proteomes" id="UP001385951"/>
    </source>
</evidence>
<dbReference type="AlphaFoldDB" id="A0AAW0FXJ3"/>
<accession>A0AAW0FXJ3</accession>
<protein>
    <submittedName>
        <fullName evidence="1">Uncharacterized protein</fullName>
    </submittedName>
</protein>
<dbReference type="Proteomes" id="UP001385951">
    <property type="component" value="Unassembled WGS sequence"/>
</dbReference>
<name>A0AAW0FXJ3_9APHY</name>
<proteinExistence type="predicted"/>
<evidence type="ECO:0000313" key="1">
    <source>
        <dbReference type="EMBL" id="KAK7685935.1"/>
    </source>
</evidence>
<sequence>MTFLGNLQGPFLYFALTHPVHTLPAETKALVMTFCDLSDLIGLSYDSHWAQLAAREIRASFLYTLAKFSPDAFAFREMMRVTNTIITGATALHYLLRQPYNWESCEIDLIVCPAYIVDVTRFIMAFPGATRTSEFGLDGVDDYIQNDFGIGSTTTITTTMASFKLVLSSEMSPFHLLAHYWSTHVMNALTADSLVCAYPTLTLQRKGIISYIPMLSEGDDIIDMWKGRGLALCRSRQQL</sequence>
<organism evidence="1 2">
    <name type="scientific">Cerrena zonata</name>
    <dbReference type="NCBI Taxonomy" id="2478898"/>
    <lineage>
        <taxon>Eukaryota</taxon>
        <taxon>Fungi</taxon>
        <taxon>Dikarya</taxon>
        <taxon>Basidiomycota</taxon>
        <taxon>Agaricomycotina</taxon>
        <taxon>Agaricomycetes</taxon>
        <taxon>Polyporales</taxon>
        <taxon>Cerrenaceae</taxon>
        <taxon>Cerrena</taxon>
    </lineage>
</organism>
<reference evidence="1 2" key="1">
    <citation type="submission" date="2022-09" db="EMBL/GenBank/DDBJ databases">
        <authorList>
            <person name="Palmer J.M."/>
        </authorList>
    </citation>
    <scope>NUCLEOTIDE SEQUENCE [LARGE SCALE GENOMIC DNA]</scope>
    <source>
        <strain evidence="1 2">DSM 7382</strain>
    </source>
</reference>
<comment type="caution">
    <text evidence="1">The sequence shown here is derived from an EMBL/GenBank/DDBJ whole genome shotgun (WGS) entry which is preliminary data.</text>
</comment>
<gene>
    <name evidence="1" type="ORF">QCA50_010744</name>
</gene>
<keyword evidence="2" id="KW-1185">Reference proteome</keyword>